<protein>
    <recommendedName>
        <fullName evidence="1">protein-ribulosamine 3-kinase</fullName>
        <ecNumber evidence="1">2.7.1.172</ecNumber>
    </recommendedName>
</protein>
<comment type="caution">
    <text evidence="3">The sequence shown here is derived from an EMBL/GenBank/DDBJ whole genome shotgun (WGS) entry which is preliminary data.</text>
</comment>
<dbReference type="Pfam" id="PF03881">
    <property type="entry name" value="Fructosamin_kin"/>
    <property type="match status" value="1"/>
</dbReference>
<evidence type="ECO:0000313" key="3">
    <source>
        <dbReference type="EMBL" id="KAK4680633.1"/>
    </source>
</evidence>
<sequence length="357" mass="40270">MESEAFVSGDEGAVFQLDPAVLDVLPNVAEIVNVSHNGESAWAKALRVDTLTANGNKESYFIKVKLKNSQTTTDLSHSSQKDQISVGTHGREALKGEYEGTSAIFAITPDFCPAPIAWGSLKTQEDSHFYLCKFYDFTDGVPEPVSFCEKLARLHSSGSSPEGKFGFHCTTYNGDLPQYSTWHNSWEYFFANGLRNVLQVRKDWAGPHDELDFLLPDLFDKVVPRLLPPLETSGRTIIPSLVHCDLWCGNANIVNEETEEGIVYDPAAFWAHNEYELGNWRPARNQFTRLYFGEYHSHVPTAEPAEDYDDRNALYALRFDLHAAALFLTQEEYVQMAIDEIQRLVEKFHDGITKSTE</sequence>
<proteinExistence type="predicted"/>
<gene>
    <name evidence="3" type="ORF">QC764_100390</name>
</gene>
<dbReference type="InterPro" id="IPR011009">
    <property type="entry name" value="Kinase-like_dom_sf"/>
</dbReference>
<dbReference type="GeneID" id="87962123"/>
<dbReference type="RefSeq" id="XP_062804103.1">
    <property type="nucleotide sequence ID" value="XM_062941258.1"/>
</dbReference>
<dbReference type="InterPro" id="IPR016477">
    <property type="entry name" value="Fructo-/Ketosamine-3-kinase"/>
</dbReference>
<dbReference type="EMBL" id="JAFFHC010000001">
    <property type="protein sequence ID" value="KAK4680633.1"/>
    <property type="molecule type" value="Genomic_DNA"/>
</dbReference>
<dbReference type="Gene3D" id="3.90.1200.10">
    <property type="match status" value="1"/>
</dbReference>
<comment type="catalytic activity">
    <reaction evidence="2">
        <text>N(6)-D-ribulosyl-L-lysyl-[protein] + ATP = N(6)-(3-O-phospho-D-ribulosyl)-L-lysyl-[protein] + ADP + H(+)</text>
        <dbReference type="Rhea" id="RHEA:48432"/>
        <dbReference type="Rhea" id="RHEA-COMP:12103"/>
        <dbReference type="Rhea" id="RHEA-COMP:12104"/>
        <dbReference type="ChEBI" id="CHEBI:15378"/>
        <dbReference type="ChEBI" id="CHEBI:30616"/>
        <dbReference type="ChEBI" id="CHEBI:90418"/>
        <dbReference type="ChEBI" id="CHEBI:90420"/>
        <dbReference type="ChEBI" id="CHEBI:456216"/>
        <dbReference type="EC" id="2.7.1.172"/>
    </reaction>
    <physiologicalReaction direction="left-to-right" evidence="2">
        <dbReference type="Rhea" id="RHEA:48433"/>
    </physiologicalReaction>
</comment>
<evidence type="ECO:0000256" key="2">
    <source>
        <dbReference type="ARBA" id="ARBA00048655"/>
    </source>
</evidence>
<evidence type="ECO:0000256" key="1">
    <source>
        <dbReference type="ARBA" id="ARBA00011961"/>
    </source>
</evidence>
<evidence type="ECO:0000313" key="4">
    <source>
        <dbReference type="Proteomes" id="UP001323617"/>
    </source>
</evidence>
<name>A0ABR0ILI2_9PEZI</name>
<organism evidence="3 4">
    <name type="scientific">Podospora pseudoanserina</name>
    <dbReference type="NCBI Taxonomy" id="2609844"/>
    <lineage>
        <taxon>Eukaryota</taxon>
        <taxon>Fungi</taxon>
        <taxon>Dikarya</taxon>
        <taxon>Ascomycota</taxon>
        <taxon>Pezizomycotina</taxon>
        <taxon>Sordariomycetes</taxon>
        <taxon>Sordariomycetidae</taxon>
        <taxon>Sordariales</taxon>
        <taxon>Podosporaceae</taxon>
        <taxon>Podospora</taxon>
    </lineage>
</organism>
<dbReference type="Proteomes" id="UP001323617">
    <property type="component" value="Unassembled WGS sequence"/>
</dbReference>
<reference evidence="3 4" key="1">
    <citation type="journal article" date="2023" name="bioRxiv">
        <title>High-quality genome assemblies of four members of thePodospora anserinaspecies complex.</title>
        <authorList>
            <person name="Ament-Velasquez S.L."/>
            <person name="Vogan A.A."/>
            <person name="Wallerman O."/>
            <person name="Hartmann F."/>
            <person name="Gautier V."/>
            <person name="Silar P."/>
            <person name="Giraud T."/>
            <person name="Johannesson H."/>
        </authorList>
    </citation>
    <scope>NUCLEOTIDE SEQUENCE [LARGE SCALE GENOMIC DNA]</scope>
    <source>
        <strain evidence="3 4">CBS 124.78</strain>
    </source>
</reference>
<accession>A0ABR0ILI2</accession>
<dbReference type="EC" id="2.7.1.172" evidence="1"/>
<dbReference type="PANTHER" id="PTHR12149">
    <property type="entry name" value="FRUCTOSAMINE 3 KINASE-RELATED PROTEIN"/>
    <property type="match status" value="1"/>
</dbReference>
<dbReference type="PANTHER" id="PTHR12149:SF8">
    <property type="entry name" value="PROTEIN-RIBULOSAMINE 3-KINASE"/>
    <property type="match status" value="1"/>
</dbReference>
<dbReference type="SUPFAM" id="SSF56112">
    <property type="entry name" value="Protein kinase-like (PK-like)"/>
    <property type="match status" value="1"/>
</dbReference>
<keyword evidence="4" id="KW-1185">Reference proteome</keyword>